<accession>A0A3M3B6P0</accession>
<proteinExistence type="predicted"/>
<dbReference type="AlphaFoldDB" id="A0A3M3B6P0"/>
<gene>
    <name evidence="1" type="ORF">APX70_04378</name>
</gene>
<dbReference type="Gene3D" id="3.40.30.110">
    <property type="match status" value="1"/>
</dbReference>
<evidence type="ECO:0000313" key="1">
    <source>
        <dbReference type="EMBL" id="RMM08394.1"/>
    </source>
</evidence>
<organism evidence="1 2">
    <name type="scientific">Pseudomonas syringae pv. maculicola</name>
    <dbReference type="NCBI Taxonomy" id="59511"/>
    <lineage>
        <taxon>Bacteria</taxon>
        <taxon>Pseudomonadati</taxon>
        <taxon>Pseudomonadota</taxon>
        <taxon>Gammaproteobacteria</taxon>
        <taxon>Pseudomonadales</taxon>
        <taxon>Pseudomonadaceae</taxon>
        <taxon>Pseudomonas</taxon>
    </lineage>
</organism>
<protein>
    <submittedName>
        <fullName evidence="1">Uncharacterized protein</fullName>
    </submittedName>
</protein>
<feature type="non-terminal residue" evidence="1">
    <location>
        <position position="1"/>
    </location>
</feature>
<name>A0A3M3B6P0_PSEYM</name>
<reference evidence="1 2" key="1">
    <citation type="submission" date="2018-08" db="EMBL/GenBank/DDBJ databases">
        <title>Recombination of ecologically and evolutionarily significant loci maintains genetic cohesion in the Pseudomonas syringae species complex.</title>
        <authorList>
            <person name="Dillon M."/>
            <person name="Thakur S."/>
            <person name="Almeida R.N.D."/>
            <person name="Weir B.S."/>
            <person name="Guttman D.S."/>
        </authorList>
    </citation>
    <scope>NUCLEOTIDE SEQUENCE [LARGE SCALE GENOMIC DNA]</scope>
    <source>
        <strain evidence="1 2">88_10</strain>
    </source>
</reference>
<sequence length="57" mass="6455">FKAGDKVAIAAVDYGVEAVEGELMFTGREELILRREDNRAGVVHVHFPRLGFRVEKR</sequence>
<evidence type="ECO:0000313" key="2">
    <source>
        <dbReference type="Proteomes" id="UP000282378"/>
    </source>
</evidence>
<dbReference type="Proteomes" id="UP000282378">
    <property type="component" value="Unassembled WGS sequence"/>
</dbReference>
<dbReference type="EMBL" id="RBNL01000128">
    <property type="protein sequence ID" value="RMM08394.1"/>
    <property type="molecule type" value="Genomic_DNA"/>
</dbReference>
<comment type="caution">
    <text evidence="1">The sequence shown here is derived from an EMBL/GenBank/DDBJ whole genome shotgun (WGS) entry which is preliminary data.</text>
</comment>